<proteinExistence type="predicted"/>
<dbReference type="PANTHER" id="PTHR42790:SF19">
    <property type="entry name" value="KYNURENINE_ALPHA-AMINOADIPATE AMINOTRANSFERASE, MITOCHONDRIAL"/>
    <property type="match status" value="1"/>
</dbReference>
<keyword evidence="7" id="KW-1185">Reference proteome</keyword>
<dbReference type="PANTHER" id="PTHR42790">
    <property type="entry name" value="AMINOTRANSFERASE"/>
    <property type="match status" value="1"/>
</dbReference>
<dbReference type="PRINTS" id="PR00372">
    <property type="entry name" value="FYWHYDRXLASE"/>
</dbReference>
<dbReference type="CDD" id="cd00609">
    <property type="entry name" value="AAT_like"/>
    <property type="match status" value="1"/>
</dbReference>
<dbReference type="GO" id="GO:0005506">
    <property type="term" value="F:iron ion binding"/>
    <property type="evidence" value="ECO:0007669"/>
    <property type="project" value="InterPro"/>
</dbReference>
<dbReference type="Pfam" id="PF00351">
    <property type="entry name" value="Biopterin_H"/>
    <property type="match status" value="1"/>
</dbReference>
<dbReference type="InterPro" id="IPR019774">
    <property type="entry name" value="Aromatic-AA_hydroxylase_C"/>
</dbReference>
<dbReference type="GO" id="GO:0009072">
    <property type="term" value="P:aromatic amino acid metabolic process"/>
    <property type="evidence" value="ECO:0007669"/>
    <property type="project" value="InterPro"/>
</dbReference>
<keyword evidence="3" id="KW-0808">Transferase</keyword>
<dbReference type="Gene3D" id="3.90.1150.10">
    <property type="entry name" value="Aspartate Aminotransferase, domain 1"/>
    <property type="match status" value="1"/>
</dbReference>
<accession>A0A1T4TWI3</accession>
<gene>
    <name evidence="6" type="ORF">SAMN04488128_106477</name>
</gene>
<dbReference type="InterPro" id="IPR015421">
    <property type="entry name" value="PyrdxlP-dep_Trfase_major"/>
</dbReference>
<dbReference type="EMBL" id="FUWZ01000006">
    <property type="protein sequence ID" value="SKA44805.1"/>
    <property type="molecule type" value="Genomic_DNA"/>
</dbReference>
<dbReference type="InterPro" id="IPR018301">
    <property type="entry name" value="ArAA_hydroxylase_Fe/CU_BS"/>
</dbReference>
<evidence type="ECO:0000256" key="4">
    <source>
        <dbReference type="ARBA" id="ARBA00022898"/>
    </source>
</evidence>
<dbReference type="GO" id="GO:0008483">
    <property type="term" value="F:transaminase activity"/>
    <property type="evidence" value="ECO:0007669"/>
    <property type="project" value="UniProtKB-KW"/>
</dbReference>
<dbReference type="InterPro" id="IPR015424">
    <property type="entry name" value="PyrdxlP-dep_Trfase"/>
</dbReference>
<dbReference type="Proteomes" id="UP000190367">
    <property type="component" value="Unassembled WGS sequence"/>
</dbReference>
<evidence type="ECO:0000313" key="6">
    <source>
        <dbReference type="EMBL" id="SKA44805.1"/>
    </source>
</evidence>
<keyword evidence="2" id="KW-0032">Aminotransferase</keyword>
<name>A0A1T4TWI3_9BACT</name>
<sequence>MSSPFVTQDDSLYQEADHHTWSQLFQKQNQLGNEHLASAYLEGYEKLRLDDRRIVRIEDISRRLEAISGWTLVPVSGLIPTRDFFYMLINKKYPVTVYIRQPHELDFSEQPDIFHDVYGHLPLLTNEKFTRFLTSYSIIALKYVNNDRAVDFLGRLYWFTYEMGLIMENGESKAYGGAIITSSEERANIASGAAPVYPFSLDQVMNTPYNPYKLQQQYFVINSFDELFNVIEGLEEKLIDHLLLPEQDNVVRNFSLNDHIGREFNDVIGFLNDTQFKYPDAVSFVAGQPDERFFDIEDHIASFDTYVRYRMEKTGGSRNEVINRIGQYGKTKGFINDLVAEYLKVEEDIKVTGEDILMTVGAQEAFGIVVGTLCQQEKDVVLVEDPGYIGVSAFAKVFNYNIAGVGTDEEGIDLKLLRDKILTINGSGKRVKLLYVIPDYQNPSGSCMPIGNRLKLLEMAQQYNFLILEDSVYNSFTYAQKKNPTLKSLDRYGRVLYVGSFSKSLFPGLRMGMIVGGQRVENHRGDRVSLIDEMTKVKAQMTNNTSGITQAMLGGVLLAKNFRLSEWNRSKFESYKMKRDHMLASLDKYFNPQEHDWAAGIRWTRPEGGFFIKMSMPFEVDDQSVVDSASRFNVIFSPMRYFYLKGGGENEIRLTFSNLSRDMIEKGVKQLAQFVRWNVTGIKGPLPLTADTTI</sequence>
<dbReference type="GO" id="GO:1901605">
    <property type="term" value="P:alpha-amino acid metabolic process"/>
    <property type="evidence" value="ECO:0007669"/>
    <property type="project" value="TreeGrafter"/>
</dbReference>
<dbReference type="SUPFAM" id="SSF53383">
    <property type="entry name" value="PLP-dependent transferases"/>
    <property type="match status" value="1"/>
</dbReference>
<comment type="cofactor">
    <cofactor evidence="1">
        <name>pyridoxal 5'-phosphate</name>
        <dbReference type="ChEBI" id="CHEBI:597326"/>
    </cofactor>
</comment>
<dbReference type="Gene3D" id="1.10.800.10">
    <property type="entry name" value="Aromatic amino acid hydroxylase"/>
    <property type="match status" value="1"/>
</dbReference>
<organism evidence="6 7">
    <name type="scientific">Chitinophaga eiseniae</name>
    <dbReference type="NCBI Taxonomy" id="634771"/>
    <lineage>
        <taxon>Bacteria</taxon>
        <taxon>Pseudomonadati</taxon>
        <taxon>Bacteroidota</taxon>
        <taxon>Chitinophagia</taxon>
        <taxon>Chitinophagales</taxon>
        <taxon>Chitinophagaceae</taxon>
        <taxon>Chitinophaga</taxon>
    </lineage>
</organism>
<keyword evidence="4" id="KW-0663">Pyridoxal phosphate</keyword>
<dbReference type="OrthoDB" id="9780502at2"/>
<protein>
    <submittedName>
        <fullName evidence="6">Phenylalanine-4-hydroxylase, monomeric form</fullName>
    </submittedName>
</protein>
<dbReference type="AlphaFoldDB" id="A0A1T4TWI3"/>
<dbReference type="GO" id="GO:0030170">
    <property type="term" value="F:pyridoxal phosphate binding"/>
    <property type="evidence" value="ECO:0007669"/>
    <property type="project" value="InterPro"/>
</dbReference>
<dbReference type="InterPro" id="IPR015422">
    <property type="entry name" value="PyrdxlP-dep_Trfase_small"/>
</dbReference>
<evidence type="ECO:0000256" key="1">
    <source>
        <dbReference type="ARBA" id="ARBA00001933"/>
    </source>
</evidence>
<dbReference type="InterPro" id="IPR004839">
    <property type="entry name" value="Aminotransferase_I/II_large"/>
</dbReference>
<evidence type="ECO:0000259" key="5">
    <source>
        <dbReference type="PROSITE" id="PS51410"/>
    </source>
</evidence>
<dbReference type="PROSITE" id="PS51410">
    <property type="entry name" value="BH4_AAA_HYDROXYL_2"/>
    <property type="match status" value="1"/>
</dbReference>
<dbReference type="GO" id="GO:0016714">
    <property type="term" value="F:oxidoreductase activity, acting on paired donors, with incorporation or reduction of molecular oxygen, reduced pteridine as one donor, and incorporation of one atom of oxygen"/>
    <property type="evidence" value="ECO:0007669"/>
    <property type="project" value="InterPro"/>
</dbReference>
<dbReference type="STRING" id="634771.SAMN04488128_106477"/>
<reference evidence="7" key="1">
    <citation type="submission" date="2017-02" db="EMBL/GenBank/DDBJ databases">
        <authorList>
            <person name="Varghese N."/>
            <person name="Submissions S."/>
        </authorList>
    </citation>
    <scope>NUCLEOTIDE SEQUENCE [LARGE SCALE GENOMIC DNA]</scope>
    <source>
        <strain evidence="7">DSM 22224</strain>
    </source>
</reference>
<dbReference type="InterPro" id="IPR036951">
    <property type="entry name" value="ArAA_hydroxylase_sf"/>
</dbReference>
<evidence type="ECO:0000256" key="2">
    <source>
        <dbReference type="ARBA" id="ARBA00022576"/>
    </source>
</evidence>
<dbReference type="InterPro" id="IPR050859">
    <property type="entry name" value="Class-I_PLP-dep_aminotransf"/>
</dbReference>
<dbReference type="Pfam" id="PF00155">
    <property type="entry name" value="Aminotran_1_2"/>
    <property type="match status" value="1"/>
</dbReference>
<evidence type="ECO:0000313" key="7">
    <source>
        <dbReference type="Proteomes" id="UP000190367"/>
    </source>
</evidence>
<evidence type="ECO:0000256" key="3">
    <source>
        <dbReference type="ARBA" id="ARBA00022679"/>
    </source>
</evidence>
<dbReference type="Gene3D" id="3.40.640.10">
    <property type="entry name" value="Type I PLP-dependent aspartate aminotransferase-like (Major domain)"/>
    <property type="match status" value="1"/>
</dbReference>
<dbReference type="PROSITE" id="PS00367">
    <property type="entry name" value="BH4_AAA_HYDROXYL_1"/>
    <property type="match status" value="1"/>
</dbReference>
<dbReference type="RefSeq" id="WP_078672811.1">
    <property type="nucleotide sequence ID" value="NZ_FUWZ01000006.1"/>
</dbReference>
<dbReference type="SUPFAM" id="SSF56534">
    <property type="entry name" value="Aromatic aminoacid monoxygenases, catalytic and oligomerization domains"/>
    <property type="match status" value="1"/>
</dbReference>
<feature type="domain" description="Biopterin-dependent aromatic amino acid hydroxylase family profile" evidence="5">
    <location>
        <begin position="1"/>
        <end position="286"/>
    </location>
</feature>
<dbReference type="InterPro" id="IPR036329">
    <property type="entry name" value="Aro-AA_hydroxylase_C_sf"/>
</dbReference>